<sequence length="252" mass="26533">MSGIAGFALRRNGSCLSTETNCGATVFPFHACCPGHTFCPGPQYNVVCCPSDADCSDLLGESCADSKADLYSSDPVDIPNEGFCCERGKYAFGMKDRNDTSVGCADDLSDLEVTMRQLQVISSASATPTPTPSSISNSTAASTTTTSTSLTPTSTTDAKPASSTNTGAIAGGAVGGVAGVAILIALVWLLLRRRNKQRRNELQAMPVHSTNQPQAQQYLSQSHNDHQGPPSELDARKQQQVSELYAGPDTYK</sequence>
<dbReference type="Proteomes" id="UP001149954">
    <property type="component" value="Unassembled WGS sequence"/>
</dbReference>
<reference evidence="11" key="1">
    <citation type="submission" date="2022-12" db="EMBL/GenBank/DDBJ databases">
        <authorList>
            <person name="Petersen C."/>
        </authorList>
    </citation>
    <scope>NUCLEOTIDE SEQUENCE</scope>
    <source>
        <strain evidence="11">IBT 29495</strain>
    </source>
</reference>
<dbReference type="EMBL" id="JAPWDS010000001">
    <property type="protein sequence ID" value="KAJ5520254.1"/>
    <property type="molecule type" value="Genomic_DNA"/>
</dbReference>
<evidence type="ECO:0000313" key="11">
    <source>
        <dbReference type="EMBL" id="KAJ5520254.1"/>
    </source>
</evidence>
<dbReference type="GO" id="GO:0016020">
    <property type="term" value="C:membrane"/>
    <property type="evidence" value="ECO:0007669"/>
    <property type="project" value="UniProtKB-SubCell"/>
</dbReference>
<keyword evidence="5" id="KW-0067">ATP-binding</keyword>
<feature type="domain" description="Epidermal growth factor receptor-like transmembrane-juxtamembrane segment" evidence="10">
    <location>
        <begin position="169"/>
        <end position="201"/>
    </location>
</feature>
<evidence type="ECO:0000256" key="3">
    <source>
        <dbReference type="ARBA" id="ARBA00022692"/>
    </source>
</evidence>
<protein>
    <recommendedName>
        <fullName evidence="10">Epidermal growth factor receptor-like transmembrane-juxtamembrane segment domain-containing protein</fullName>
    </recommendedName>
</protein>
<evidence type="ECO:0000259" key="10">
    <source>
        <dbReference type="Pfam" id="PF21314"/>
    </source>
</evidence>
<evidence type="ECO:0000256" key="7">
    <source>
        <dbReference type="ARBA" id="ARBA00023136"/>
    </source>
</evidence>
<evidence type="ECO:0000313" key="12">
    <source>
        <dbReference type="Proteomes" id="UP001149954"/>
    </source>
</evidence>
<evidence type="ECO:0000256" key="9">
    <source>
        <dbReference type="SAM" id="Phobius"/>
    </source>
</evidence>
<keyword evidence="12" id="KW-1185">Reference proteome</keyword>
<feature type="compositionally biased region" description="Low complexity" evidence="8">
    <location>
        <begin position="122"/>
        <end position="156"/>
    </location>
</feature>
<keyword evidence="7 9" id="KW-0472">Membrane</keyword>
<dbReference type="AlphaFoldDB" id="A0A9W9Y4S1"/>
<dbReference type="GO" id="GO:0071944">
    <property type="term" value="C:cell periphery"/>
    <property type="evidence" value="ECO:0007669"/>
    <property type="project" value="UniProtKB-ARBA"/>
</dbReference>
<keyword evidence="3 9" id="KW-0812">Transmembrane</keyword>
<evidence type="ECO:0000256" key="8">
    <source>
        <dbReference type="SAM" id="MobiDB-lite"/>
    </source>
</evidence>
<dbReference type="PANTHER" id="PTHR15549:SF26">
    <property type="entry name" value="AXIAL BUDDING PATTERN PROTEIN 2-RELATED"/>
    <property type="match status" value="1"/>
</dbReference>
<evidence type="ECO:0000256" key="1">
    <source>
        <dbReference type="ARBA" id="ARBA00004167"/>
    </source>
</evidence>
<name>A0A9W9Y4S1_9EURO</name>
<dbReference type="InterPro" id="IPR049328">
    <property type="entry name" value="TM_ErbB1"/>
</dbReference>
<comment type="subcellular location">
    <subcellularLocation>
        <location evidence="1">Membrane</location>
        <topology evidence="1">Single-pass membrane protein</topology>
    </subcellularLocation>
</comment>
<evidence type="ECO:0000256" key="2">
    <source>
        <dbReference type="ARBA" id="ARBA00022553"/>
    </source>
</evidence>
<keyword evidence="6 9" id="KW-1133">Transmembrane helix</keyword>
<reference evidence="11" key="2">
    <citation type="journal article" date="2023" name="IMA Fungus">
        <title>Comparative genomic study of the Penicillium genus elucidates a diverse pangenome and 15 lateral gene transfer events.</title>
        <authorList>
            <person name="Petersen C."/>
            <person name="Sorensen T."/>
            <person name="Nielsen M.R."/>
            <person name="Sondergaard T.E."/>
            <person name="Sorensen J.L."/>
            <person name="Fitzpatrick D.A."/>
            <person name="Frisvad J.C."/>
            <person name="Nielsen K.L."/>
        </authorList>
    </citation>
    <scope>NUCLEOTIDE SEQUENCE</scope>
    <source>
        <strain evidence="11">IBT 29495</strain>
    </source>
</reference>
<dbReference type="InterPro" id="IPR051694">
    <property type="entry name" value="Immunoregulatory_rcpt-like"/>
</dbReference>
<feature type="transmembrane region" description="Helical" evidence="9">
    <location>
        <begin position="168"/>
        <end position="191"/>
    </location>
</feature>
<proteinExistence type="predicted"/>
<dbReference type="OrthoDB" id="4779287at2759"/>
<dbReference type="PANTHER" id="PTHR15549">
    <property type="entry name" value="PAIRED IMMUNOGLOBULIN-LIKE TYPE 2 RECEPTOR"/>
    <property type="match status" value="1"/>
</dbReference>
<feature type="compositionally biased region" description="Polar residues" evidence="8">
    <location>
        <begin position="208"/>
        <end position="222"/>
    </location>
</feature>
<dbReference type="GO" id="GO:0005524">
    <property type="term" value="F:ATP binding"/>
    <property type="evidence" value="ECO:0007669"/>
    <property type="project" value="UniProtKB-KW"/>
</dbReference>
<feature type="region of interest" description="Disordered" evidence="8">
    <location>
        <begin position="122"/>
        <end position="164"/>
    </location>
</feature>
<evidence type="ECO:0000256" key="5">
    <source>
        <dbReference type="ARBA" id="ARBA00022840"/>
    </source>
</evidence>
<feature type="region of interest" description="Disordered" evidence="8">
    <location>
        <begin position="204"/>
        <end position="252"/>
    </location>
</feature>
<evidence type="ECO:0000256" key="4">
    <source>
        <dbReference type="ARBA" id="ARBA00022741"/>
    </source>
</evidence>
<gene>
    <name evidence="11" type="ORF">N7463_000707</name>
</gene>
<keyword evidence="4" id="KW-0547">Nucleotide-binding</keyword>
<evidence type="ECO:0000256" key="6">
    <source>
        <dbReference type="ARBA" id="ARBA00022989"/>
    </source>
</evidence>
<comment type="caution">
    <text evidence="11">The sequence shown here is derived from an EMBL/GenBank/DDBJ whole genome shotgun (WGS) entry which is preliminary data.</text>
</comment>
<organism evidence="11 12">
    <name type="scientific">Penicillium fimorum</name>
    <dbReference type="NCBI Taxonomy" id="1882269"/>
    <lineage>
        <taxon>Eukaryota</taxon>
        <taxon>Fungi</taxon>
        <taxon>Dikarya</taxon>
        <taxon>Ascomycota</taxon>
        <taxon>Pezizomycotina</taxon>
        <taxon>Eurotiomycetes</taxon>
        <taxon>Eurotiomycetidae</taxon>
        <taxon>Eurotiales</taxon>
        <taxon>Aspergillaceae</taxon>
        <taxon>Penicillium</taxon>
    </lineage>
</organism>
<keyword evidence="2" id="KW-0597">Phosphoprotein</keyword>
<dbReference type="Pfam" id="PF21314">
    <property type="entry name" value="TM_ErbB1"/>
    <property type="match status" value="1"/>
</dbReference>
<accession>A0A9W9Y4S1</accession>